<keyword evidence="10" id="KW-1185">Reference proteome</keyword>
<feature type="region of interest" description="Disordered" evidence="6">
    <location>
        <begin position="83"/>
        <end position="108"/>
    </location>
</feature>
<dbReference type="PANTHER" id="PTHR31102">
    <property type="match status" value="1"/>
</dbReference>
<comment type="subcellular location">
    <subcellularLocation>
        <location evidence="1">Membrane</location>
        <topology evidence="1">Multi-pass membrane protein</topology>
    </subcellularLocation>
</comment>
<feature type="transmembrane region" description="Helical" evidence="7">
    <location>
        <begin position="574"/>
        <end position="596"/>
    </location>
</feature>
<protein>
    <recommendedName>
        <fullName evidence="8">Cation/H+ exchanger transmembrane domain-containing protein</fullName>
    </recommendedName>
</protein>
<gene>
    <name evidence="9" type="ORF">CEUTPL_LOCUS11728</name>
</gene>
<evidence type="ECO:0000256" key="6">
    <source>
        <dbReference type="SAM" id="MobiDB-lite"/>
    </source>
</evidence>
<dbReference type="GO" id="GO:0015297">
    <property type="term" value="F:antiporter activity"/>
    <property type="evidence" value="ECO:0007669"/>
    <property type="project" value="InterPro"/>
</dbReference>
<evidence type="ECO:0000313" key="9">
    <source>
        <dbReference type="EMBL" id="CAG9771290.1"/>
    </source>
</evidence>
<dbReference type="InterPro" id="IPR006153">
    <property type="entry name" value="Cation/H_exchanger_TM"/>
</dbReference>
<feature type="transmembrane region" description="Helical" evidence="7">
    <location>
        <begin position="537"/>
        <end position="562"/>
    </location>
</feature>
<dbReference type="OrthoDB" id="423807at2759"/>
<feature type="transmembrane region" description="Helical" evidence="7">
    <location>
        <begin position="174"/>
        <end position="196"/>
    </location>
</feature>
<dbReference type="InterPro" id="IPR051843">
    <property type="entry name" value="CPA1_transporter"/>
</dbReference>
<evidence type="ECO:0000256" key="1">
    <source>
        <dbReference type="ARBA" id="ARBA00004141"/>
    </source>
</evidence>
<keyword evidence="3 7" id="KW-0812">Transmembrane</keyword>
<feature type="transmembrane region" description="Helical" evidence="7">
    <location>
        <begin position="347"/>
        <end position="370"/>
    </location>
</feature>
<comment type="similarity">
    <text evidence="2">Belongs to the monovalent cation:proton antiporter 1 (CPA1) transporter (TC 2.A.36) family.</text>
</comment>
<feature type="transmembrane region" description="Helical" evidence="7">
    <location>
        <begin position="417"/>
        <end position="434"/>
    </location>
</feature>
<dbReference type="GO" id="GO:1902600">
    <property type="term" value="P:proton transmembrane transport"/>
    <property type="evidence" value="ECO:0007669"/>
    <property type="project" value="InterPro"/>
</dbReference>
<evidence type="ECO:0000313" key="10">
    <source>
        <dbReference type="Proteomes" id="UP001152799"/>
    </source>
</evidence>
<feature type="transmembrane region" description="Helical" evidence="7">
    <location>
        <begin position="285"/>
        <end position="308"/>
    </location>
</feature>
<feature type="transmembrane region" description="Helical" evidence="7">
    <location>
        <begin position="471"/>
        <end position="491"/>
    </location>
</feature>
<evidence type="ECO:0000256" key="7">
    <source>
        <dbReference type="SAM" id="Phobius"/>
    </source>
</evidence>
<dbReference type="GO" id="GO:0016020">
    <property type="term" value="C:membrane"/>
    <property type="evidence" value="ECO:0007669"/>
    <property type="project" value="UniProtKB-SubCell"/>
</dbReference>
<dbReference type="Pfam" id="PF00999">
    <property type="entry name" value="Na_H_Exchanger"/>
    <property type="match status" value="1"/>
</dbReference>
<feature type="transmembrane region" description="Helical" evidence="7">
    <location>
        <begin position="202"/>
        <end position="220"/>
    </location>
</feature>
<dbReference type="EMBL" id="OU892283">
    <property type="protein sequence ID" value="CAG9771290.1"/>
    <property type="molecule type" value="Genomic_DNA"/>
</dbReference>
<feature type="compositionally biased region" description="Polar residues" evidence="6">
    <location>
        <begin position="638"/>
        <end position="654"/>
    </location>
</feature>
<proteinExistence type="inferred from homology"/>
<feature type="domain" description="Cation/H+ exchanger transmembrane" evidence="8">
    <location>
        <begin position="212"/>
        <end position="588"/>
    </location>
</feature>
<sequence>MSGDQDLNNLSMHPSPTSHAETNNHNTRKVSIIDHHFHERGHDNHAFESPARSRKVSSSDHADIGPVRKKSILHNHVNNAFEKDGYRLDSGNGDRLKKHSTTESVQSKTSAYSKSSAYSRGRRYSESCEENRSWWHVFCLKCRSEESHPSWQPSAWPKLCPYPFCPTYRQFSRILAIGLIGLLCWCILYSIVGAPAAPPKGILFQLIILCIGAFLGGWLMTLTTLPALIGMLFTGVLFQNVGIVDIDEKFAEINSELRHLALVIILIRAGLDLDPKALKKLKFAVIKVGLVPFFIEGLVTAILSKFFLDLSWSYAILLGSVIAAVSPAVVVPCLFRMRTKGYGVAKGIPTLIIAIAGIDDAVSVAVFGIIKSIMFSNSGVMQIILQGPVSIIGGIAFGVMWGVICNYTPEKHDPFMVPLRILLLLVGGTVTVFGSELIGYGGAGPLACVAAAFTCLVVWSRQGWEIEENPAATAFEIFWMIFEPILFGITGAQVKFNQLDGKIVAIGTGILVAAFLVRQAVTILVAVGSNYNLKEKIFIAFALMAKATVQAALAPVVLGTITDKTSPEYEYAQKILMVCILSIMVTAPTGAILITLSGPRLLTKTKIPVVTEAWRRSHRPSIRDISIIDEEEEKQDLDSITTDTPDNSLRSANGKNKIPSKNEDGNEIQS</sequence>
<feature type="transmembrane region" description="Helical" evidence="7">
    <location>
        <begin position="503"/>
        <end position="525"/>
    </location>
</feature>
<feature type="transmembrane region" description="Helical" evidence="7">
    <location>
        <begin position="314"/>
        <end position="335"/>
    </location>
</feature>
<evidence type="ECO:0000256" key="2">
    <source>
        <dbReference type="ARBA" id="ARBA00007367"/>
    </source>
</evidence>
<evidence type="ECO:0000256" key="5">
    <source>
        <dbReference type="ARBA" id="ARBA00023136"/>
    </source>
</evidence>
<reference evidence="9" key="1">
    <citation type="submission" date="2022-01" db="EMBL/GenBank/DDBJ databases">
        <authorList>
            <person name="King R."/>
        </authorList>
    </citation>
    <scope>NUCLEOTIDE SEQUENCE</scope>
</reference>
<accession>A0A9N9QRY6</accession>
<dbReference type="InterPro" id="IPR038770">
    <property type="entry name" value="Na+/solute_symporter_sf"/>
</dbReference>
<dbReference type="Gene3D" id="1.20.1530.20">
    <property type="match status" value="1"/>
</dbReference>
<feature type="region of interest" description="Disordered" evidence="6">
    <location>
        <begin position="42"/>
        <end position="71"/>
    </location>
</feature>
<feature type="region of interest" description="Disordered" evidence="6">
    <location>
        <begin position="1"/>
        <end position="26"/>
    </location>
</feature>
<organism evidence="9 10">
    <name type="scientific">Ceutorhynchus assimilis</name>
    <name type="common">cabbage seed weevil</name>
    <dbReference type="NCBI Taxonomy" id="467358"/>
    <lineage>
        <taxon>Eukaryota</taxon>
        <taxon>Metazoa</taxon>
        <taxon>Ecdysozoa</taxon>
        <taxon>Arthropoda</taxon>
        <taxon>Hexapoda</taxon>
        <taxon>Insecta</taxon>
        <taxon>Pterygota</taxon>
        <taxon>Neoptera</taxon>
        <taxon>Endopterygota</taxon>
        <taxon>Coleoptera</taxon>
        <taxon>Polyphaga</taxon>
        <taxon>Cucujiformia</taxon>
        <taxon>Curculionidae</taxon>
        <taxon>Ceutorhynchinae</taxon>
        <taxon>Ceutorhynchus</taxon>
    </lineage>
</organism>
<name>A0A9N9QRY6_9CUCU</name>
<feature type="transmembrane region" description="Helical" evidence="7">
    <location>
        <begin position="382"/>
        <end position="405"/>
    </location>
</feature>
<evidence type="ECO:0000256" key="3">
    <source>
        <dbReference type="ARBA" id="ARBA00022692"/>
    </source>
</evidence>
<evidence type="ECO:0000256" key="4">
    <source>
        <dbReference type="ARBA" id="ARBA00022989"/>
    </source>
</evidence>
<feature type="region of interest" description="Disordered" evidence="6">
    <location>
        <begin position="633"/>
        <end position="670"/>
    </location>
</feature>
<dbReference type="PANTHER" id="PTHR31102:SF1">
    <property type="entry name" value="CATION_H+ EXCHANGER DOMAIN-CONTAINING PROTEIN"/>
    <property type="match status" value="1"/>
</dbReference>
<dbReference type="Proteomes" id="UP001152799">
    <property type="component" value="Chromosome 7"/>
</dbReference>
<dbReference type="AlphaFoldDB" id="A0A9N9QRY6"/>
<feature type="transmembrane region" description="Helical" evidence="7">
    <location>
        <begin position="440"/>
        <end position="459"/>
    </location>
</feature>
<evidence type="ECO:0000259" key="8">
    <source>
        <dbReference type="Pfam" id="PF00999"/>
    </source>
</evidence>
<keyword evidence="4 7" id="KW-1133">Transmembrane helix</keyword>
<feature type="compositionally biased region" description="Basic and acidic residues" evidence="6">
    <location>
        <begin position="83"/>
        <end position="95"/>
    </location>
</feature>
<keyword evidence="5 7" id="KW-0472">Membrane</keyword>
<feature type="compositionally biased region" description="Polar residues" evidence="6">
    <location>
        <begin position="1"/>
        <end position="25"/>
    </location>
</feature>